<organism evidence="3 4">
    <name type="scientific">Bifidobacterium animalis subsp. animalis MCC 0483</name>
    <dbReference type="NCBI Taxonomy" id="1365955"/>
    <lineage>
        <taxon>Bacteria</taxon>
        <taxon>Bacillati</taxon>
        <taxon>Actinomycetota</taxon>
        <taxon>Actinomycetes</taxon>
        <taxon>Bifidobacteriales</taxon>
        <taxon>Bifidobacteriaceae</taxon>
        <taxon>Bifidobacterium</taxon>
    </lineage>
</organism>
<dbReference type="EMBL" id="AWFK01000008">
    <property type="protein sequence ID" value="KOA49515.1"/>
    <property type="molecule type" value="Genomic_DNA"/>
</dbReference>
<protein>
    <submittedName>
        <fullName evidence="3">Uncharacterized protein</fullName>
    </submittedName>
</protein>
<keyword evidence="2" id="KW-0472">Membrane</keyword>
<keyword evidence="2" id="KW-0812">Transmembrane</keyword>
<reference evidence="3 4" key="1">
    <citation type="journal article" date="2015" name="Int J Genomics">
        <title>Comparative Genomics Revealed Genetic Diversity and Species/Strain-Level Differences in Carbohydrate Metabolism of Three Probiotic Bifidobacterial Species.</title>
        <authorList>
            <person name="Odamaki T."/>
            <person name="Horigome A."/>
            <person name="Sugahara H."/>
            <person name="Hashikura N."/>
            <person name="Minami J."/>
            <person name="Xiao J.Z."/>
            <person name="Abe F."/>
        </authorList>
    </citation>
    <scope>NUCLEOTIDE SEQUENCE [LARGE SCALE GENOMIC DNA]</scope>
    <source>
        <strain evidence="3 4">MCC 0483</strain>
    </source>
</reference>
<dbReference type="AlphaFoldDB" id="A0AB34T9G4"/>
<keyword evidence="2" id="KW-1133">Transmembrane helix</keyword>
<feature type="region of interest" description="Disordered" evidence="1">
    <location>
        <begin position="1"/>
        <end position="24"/>
    </location>
</feature>
<dbReference type="Proteomes" id="UP000037239">
    <property type="component" value="Unassembled WGS sequence"/>
</dbReference>
<evidence type="ECO:0000256" key="2">
    <source>
        <dbReference type="SAM" id="Phobius"/>
    </source>
</evidence>
<evidence type="ECO:0000256" key="1">
    <source>
        <dbReference type="SAM" id="MobiDB-lite"/>
    </source>
</evidence>
<comment type="caution">
    <text evidence="3">The sequence shown here is derived from an EMBL/GenBank/DDBJ whole genome shotgun (WGS) entry which is preliminary data.</text>
</comment>
<feature type="region of interest" description="Disordered" evidence="1">
    <location>
        <begin position="296"/>
        <end position="328"/>
    </location>
</feature>
<name>A0AB34T9G4_9BIFI</name>
<evidence type="ECO:0000313" key="4">
    <source>
        <dbReference type="Proteomes" id="UP000037239"/>
    </source>
</evidence>
<sequence length="328" mass="35947">MPRMARKHDTDPWFDDPTRQKEEDPHRQYVRIVATRTKWWRLIQIITLIFSIIAVAAATNTPTPTAPIQTVDLNANGKQAAWALTQTWLNSKPLGADTRIISWDGADTIQLANQGKPVTATAHRLTVSDGRHWWQVMETVKTDGTPIGYPAVTPIRVPAQNTPDANDDWTGVLKTVDQSDALTQAVSQWGKALAGSDADRLKVSVDDPDPASVYQPLMLTGQVQAVSIQKIMYADRGKVDRENDTSNRAYARIGITLSGGEQGNMNYGYDVLIADPDGTPHVIAWGAPGMAPSFHEYGNRWHGQPLDADTQDGQATDATDSQSTPNVN</sequence>
<feature type="compositionally biased region" description="Low complexity" evidence="1">
    <location>
        <begin position="307"/>
        <end position="322"/>
    </location>
</feature>
<feature type="compositionally biased region" description="Basic and acidic residues" evidence="1">
    <location>
        <begin position="7"/>
        <end position="24"/>
    </location>
</feature>
<gene>
    <name evidence="3" type="ORF">BAAM0483_05050</name>
</gene>
<accession>A0AB34T9G4</accession>
<feature type="transmembrane region" description="Helical" evidence="2">
    <location>
        <begin position="39"/>
        <end position="58"/>
    </location>
</feature>
<proteinExistence type="predicted"/>
<evidence type="ECO:0000313" key="3">
    <source>
        <dbReference type="EMBL" id="KOA49515.1"/>
    </source>
</evidence>